<evidence type="ECO:0000256" key="4">
    <source>
        <dbReference type="ARBA" id="ARBA00022475"/>
    </source>
</evidence>
<keyword evidence="3 15" id="KW-0813">Transport</keyword>
<keyword evidence="8 15" id="KW-0630">Potassium</keyword>
<evidence type="ECO:0000256" key="5">
    <source>
        <dbReference type="ARBA" id="ARBA00022538"/>
    </source>
</evidence>
<dbReference type="InterPro" id="IPR003268">
    <property type="entry name" value="K_chnl_inward-rec_Kir1.1"/>
</dbReference>
<gene>
    <name evidence="20" type="primary">KCNJ1</name>
</gene>
<evidence type="ECO:0000256" key="3">
    <source>
        <dbReference type="ARBA" id="ARBA00022448"/>
    </source>
</evidence>
<dbReference type="SUPFAM" id="SSF81324">
    <property type="entry name" value="Voltage-gated potassium channels"/>
    <property type="match status" value="1"/>
</dbReference>
<dbReference type="GO" id="GO:0015272">
    <property type="term" value="F:ATP-activated inward rectifier potassium channel activity"/>
    <property type="evidence" value="ECO:0007669"/>
    <property type="project" value="TreeGrafter"/>
</dbReference>
<dbReference type="Pfam" id="PF01007">
    <property type="entry name" value="IRK"/>
    <property type="match status" value="1"/>
</dbReference>
<dbReference type="Pfam" id="PF17655">
    <property type="entry name" value="IRK_C"/>
    <property type="match status" value="1"/>
</dbReference>
<keyword evidence="6 15" id="KW-0812">Transmembrane</keyword>
<feature type="transmembrane region" description="Helical" evidence="16">
    <location>
        <begin position="140"/>
        <end position="164"/>
    </location>
</feature>
<keyword evidence="7 15" id="KW-0851">Voltage-gated channel</keyword>
<evidence type="ECO:0000313" key="20">
    <source>
        <dbReference type="RefSeq" id="XP_032832058.1"/>
    </source>
</evidence>
<evidence type="ECO:0000256" key="13">
    <source>
        <dbReference type="ARBA" id="ARBA00034430"/>
    </source>
</evidence>
<dbReference type="InterPro" id="IPR013518">
    <property type="entry name" value="K_chnl_inward-rec_Kir_cyto"/>
</dbReference>
<keyword evidence="5 15" id="KW-0633">Potassium transport</keyword>
<evidence type="ECO:0000256" key="12">
    <source>
        <dbReference type="ARBA" id="ARBA00023303"/>
    </source>
</evidence>
<dbReference type="GO" id="GO:0034765">
    <property type="term" value="P:regulation of monoatomic ion transmembrane transport"/>
    <property type="evidence" value="ECO:0007669"/>
    <property type="project" value="InterPro"/>
</dbReference>
<dbReference type="KEGG" id="pmrn:116955158"/>
<dbReference type="GO" id="GO:0034702">
    <property type="term" value="C:monoatomic ion channel complex"/>
    <property type="evidence" value="ECO:0007669"/>
    <property type="project" value="UniProtKB-KW"/>
</dbReference>
<evidence type="ECO:0000256" key="7">
    <source>
        <dbReference type="ARBA" id="ARBA00022882"/>
    </source>
</evidence>
<dbReference type="InterPro" id="IPR041647">
    <property type="entry name" value="IRK_C"/>
</dbReference>
<keyword evidence="11 16" id="KW-0472">Membrane</keyword>
<dbReference type="PIRSF" id="PIRSF005465">
    <property type="entry name" value="GIRK_kir"/>
    <property type="match status" value="1"/>
</dbReference>
<evidence type="ECO:0000256" key="14">
    <source>
        <dbReference type="PIRSR" id="PIRSR005465-1"/>
    </source>
</evidence>
<dbReference type="PANTHER" id="PTHR11767:SF6">
    <property type="entry name" value="ATP-SENSITIVE INWARD RECTIFIER POTASSIUM CHANNEL 1"/>
    <property type="match status" value="1"/>
</dbReference>
<dbReference type="RefSeq" id="XP_032832058.1">
    <property type="nucleotide sequence ID" value="XM_032976167.1"/>
</dbReference>
<dbReference type="GO" id="GO:0005886">
    <property type="term" value="C:plasma membrane"/>
    <property type="evidence" value="ECO:0007669"/>
    <property type="project" value="UniProtKB-SubCell"/>
</dbReference>
<protein>
    <submittedName>
        <fullName evidence="20">ATP-sensitive inward rectifier potassium channel 1</fullName>
    </submittedName>
</protein>
<dbReference type="PRINTS" id="PR01320">
    <property type="entry name" value="KIRCHANNEL"/>
</dbReference>
<keyword evidence="9 16" id="KW-1133">Transmembrane helix</keyword>
<evidence type="ECO:0000256" key="8">
    <source>
        <dbReference type="ARBA" id="ARBA00022958"/>
    </source>
</evidence>
<dbReference type="FunFam" id="2.60.40.1400:FF:000002">
    <property type="entry name" value="ATP-sensitive inward rectifier potassium channel 1"/>
    <property type="match status" value="1"/>
</dbReference>
<dbReference type="Gene3D" id="1.10.287.70">
    <property type="match status" value="1"/>
</dbReference>
<dbReference type="CTD" id="3758"/>
<dbReference type="AlphaFoldDB" id="A0AAJ7XG65"/>
<name>A0AAJ7XG65_PETMA</name>
<dbReference type="Gene3D" id="2.60.40.1400">
    <property type="entry name" value="G protein-activated inward rectifier potassium channel 1"/>
    <property type="match status" value="1"/>
</dbReference>
<dbReference type="PANTHER" id="PTHR11767">
    <property type="entry name" value="INWARD RECTIFIER POTASSIUM CHANNEL"/>
    <property type="match status" value="1"/>
</dbReference>
<feature type="domain" description="Inward rectifier potassium channel C-terminal" evidence="18">
    <location>
        <begin position="176"/>
        <end position="346"/>
    </location>
</feature>
<dbReference type="Proteomes" id="UP001318040">
    <property type="component" value="Chromosome 58"/>
</dbReference>
<evidence type="ECO:0000256" key="2">
    <source>
        <dbReference type="ARBA" id="ARBA00004236"/>
    </source>
</evidence>
<accession>A0AAJ7XG65</accession>
<reference evidence="20" key="1">
    <citation type="submission" date="2025-08" db="UniProtKB">
        <authorList>
            <consortium name="RefSeq"/>
        </authorList>
    </citation>
    <scope>IDENTIFICATION</scope>
    <source>
        <tissue evidence="20">Sperm</tissue>
    </source>
</reference>
<keyword evidence="4" id="KW-1003">Cell membrane</keyword>
<sequence>MLKWCRLKLRGESGPGARRRRDRLVCKDGHCNIELGNLMAGGRPRFALLVDYWTTMVELRWRYKTAAFLLAFLGSWFLFGLIWFAICRLHGDFPGSQPPRDHVPCVMNVHGLTTAFLFSLETQVTIGYGYRYVTERCPEAVALLILQSLSGVVINAFMCGAVMAKIAAPKRRGKTVAFSDRAVVCVRSGRLCLVIRVANVRRSLLIGSHVYGKLLRTTPTQAGETLIMEQRNVSFSVDAGAGDALFFIAPLAIYHVMDESSPLFGLSRSDLRGGETFELVVFLDGTVEATGGSCQVRTSYLPDEILWGHRFLPIVSTSKDGKHRVDFGNFNKSVEVDTPHCATCMQGDQSDDKVDIGNVGEGLDNPAFDVTSVVDETKM</sequence>
<keyword evidence="19" id="KW-1185">Reference proteome</keyword>
<evidence type="ECO:0000256" key="16">
    <source>
        <dbReference type="SAM" id="Phobius"/>
    </source>
</evidence>
<proteinExistence type="inferred from homology"/>
<dbReference type="InterPro" id="IPR016449">
    <property type="entry name" value="K_chnl_inward-rec_Kir"/>
</dbReference>
<dbReference type="InterPro" id="IPR014756">
    <property type="entry name" value="Ig_E-set"/>
</dbReference>
<evidence type="ECO:0000256" key="10">
    <source>
        <dbReference type="ARBA" id="ARBA00023065"/>
    </source>
</evidence>
<comment type="catalytic activity">
    <reaction evidence="13">
        <text>K(+)(in) = K(+)(out)</text>
        <dbReference type="Rhea" id="RHEA:29463"/>
        <dbReference type="ChEBI" id="CHEBI:29103"/>
    </reaction>
</comment>
<feature type="domain" description="Potassium channel inwardly rectifying transmembrane" evidence="17">
    <location>
        <begin position="25"/>
        <end position="169"/>
    </location>
</feature>
<comment type="subcellular location">
    <subcellularLocation>
        <location evidence="2">Cell membrane</location>
    </subcellularLocation>
    <subcellularLocation>
        <location evidence="1 15">Membrane</location>
        <topology evidence="1 15">Multi-pass membrane protein</topology>
    </subcellularLocation>
</comment>
<evidence type="ECO:0000256" key="1">
    <source>
        <dbReference type="ARBA" id="ARBA00004141"/>
    </source>
</evidence>
<evidence type="ECO:0000256" key="11">
    <source>
        <dbReference type="ARBA" id="ARBA00023136"/>
    </source>
</evidence>
<dbReference type="SUPFAM" id="SSF81296">
    <property type="entry name" value="E set domains"/>
    <property type="match status" value="1"/>
</dbReference>
<dbReference type="PRINTS" id="PR01321">
    <property type="entry name" value="KIR11CHANNEL"/>
</dbReference>
<evidence type="ECO:0000256" key="6">
    <source>
        <dbReference type="ARBA" id="ARBA00022692"/>
    </source>
</evidence>
<dbReference type="FunFam" id="1.10.287.70:FF:000036">
    <property type="entry name" value="ATP-sensitive inward rectifier potassium channel 1"/>
    <property type="match status" value="1"/>
</dbReference>
<evidence type="ECO:0000256" key="9">
    <source>
        <dbReference type="ARBA" id="ARBA00022989"/>
    </source>
</evidence>
<evidence type="ECO:0000256" key="15">
    <source>
        <dbReference type="RuleBase" id="RU003822"/>
    </source>
</evidence>
<dbReference type="InterPro" id="IPR040445">
    <property type="entry name" value="Kir_TM"/>
</dbReference>
<keyword evidence="10 15" id="KW-0406">Ion transport</keyword>
<evidence type="ECO:0000259" key="18">
    <source>
        <dbReference type="Pfam" id="PF17655"/>
    </source>
</evidence>
<organism evidence="19 20">
    <name type="scientific">Petromyzon marinus</name>
    <name type="common">Sea lamprey</name>
    <dbReference type="NCBI Taxonomy" id="7757"/>
    <lineage>
        <taxon>Eukaryota</taxon>
        <taxon>Metazoa</taxon>
        <taxon>Chordata</taxon>
        <taxon>Craniata</taxon>
        <taxon>Vertebrata</taxon>
        <taxon>Cyclostomata</taxon>
        <taxon>Hyperoartia</taxon>
        <taxon>Petromyzontiformes</taxon>
        <taxon>Petromyzontidae</taxon>
        <taxon>Petromyzon</taxon>
    </lineage>
</organism>
<keyword evidence="12 15" id="KW-0407">Ion channel</keyword>
<evidence type="ECO:0000259" key="17">
    <source>
        <dbReference type="Pfam" id="PF01007"/>
    </source>
</evidence>
<dbReference type="GO" id="GO:1990573">
    <property type="term" value="P:potassium ion import across plasma membrane"/>
    <property type="evidence" value="ECO:0007669"/>
    <property type="project" value="InterPro"/>
</dbReference>
<comment type="similarity">
    <text evidence="15">Belongs to the inward rectifier-type potassium channel (TC 1.A.2.1) family.</text>
</comment>
<feature type="transmembrane region" description="Helical" evidence="16">
    <location>
        <begin position="66"/>
        <end position="86"/>
    </location>
</feature>
<feature type="site" description="Role in the control of polyamine-mediated channel gating and in the blocking by intracellular magnesium" evidence="14">
    <location>
        <position position="155"/>
    </location>
</feature>
<evidence type="ECO:0000313" key="19">
    <source>
        <dbReference type="Proteomes" id="UP001318040"/>
    </source>
</evidence>